<sequence length="345" mass="37850">MKIGFSWLLQCLICARVKLSWLGALDVSCTALFDGLYDALKLNAWIFDLINSGAVVSLFFTPSRCFNHERNPFMTELNKDVISAVERFSLIAQTNEFIAAQPVLRSRSASVGSSLPIDKDELNAAIMGSGIAGFDASMSKRSKRIVKNTYMYADLVALLKYPASNQKEQRYNEFMRLMKLAGWFAFSQPYNRYTATSQKLTMDNVVLSVLHTAVGAAVGQGQAALKVLSSVADATMDALKNEPQALTLFENNSKKAEGGNFCMSAASQDDEGGITLAIAAVQYLASAQPTKVLFVEWATSAVEIYNAGATMYMDEEDYAMVEPLIVKALTEQREKALSYEFGQSV</sequence>
<protein>
    <submittedName>
        <fullName evidence="1">Uncharacterized protein</fullName>
    </submittedName>
</protein>
<dbReference type="Proteomes" id="UP001056851">
    <property type="component" value="Chromosome"/>
</dbReference>
<keyword evidence="2" id="KW-1185">Reference proteome</keyword>
<accession>A0ABY5CII2</accession>
<name>A0ABY5CII2_9PSED</name>
<evidence type="ECO:0000313" key="1">
    <source>
        <dbReference type="EMBL" id="UST85647.1"/>
    </source>
</evidence>
<gene>
    <name evidence="1" type="ORF">NF677_02890</name>
</gene>
<dbReference type="RefSeq" id="WP_252885248.1">
    <property type="nucleotide sequence ID" value="NZ_CP099599.1"/>
</dbReference>
<proteinExistence type="predicted"/>
<dbReference type="EMBL" id="CP099599">
    <property type="protein sequence ID" value="UST85647.1"/>
    <property type="molecule type" value="Genomic_DNA"/>
</dbReference>
<organism evidence="1 2">
    <name type="scientific">Pseudomonas siliginis</name>
    <dbReference type="NCBI Taxonomy" id="2842346"/>
    <lineage>
        <taxon>Bacteria</taxon>
        <taxon>Pseudomonadati</taxon>
        <taxon>Pseudomonadota</taxon>
        <taxon>Gammaproteobacteria</taxon>
        <taxon>Pseudomonadales</taxon>
        <taxon>Pseudomonadaceae</taxon>
        <taxon>Pseudomonas</taxon>
    </lineage>
</organism>
<reference evidence="1" key="1">
    <citation type="submission" date="2022-06" db="EMBL/GenBank/DDBJ databases">
        <title>Investigating genetic diversity within the most abundant and prevalent non-pathogenic leaf-associated bacterial species interacting with Arabidopsis thaliana in natural habitats.</title>
        <authorList>
            <person name="Ramirez-Sanchez D."/>
            <person name="Gibelin-Viala C."/>
            <person name="Mayjonade B."/>
            <person name="Duflos R."/>
            <person name="Belmonte E."/>
            <person name="Pailler V."/>
            <person name="Bartoli C."/>
            <person name="Carrere S."/>
            <person name="Vailleau F."/>
            <person name="Roux F."/>
        </authorList>
    </citation>
    <scope>NUCLEOTIDE SEQUENCE</scope>
    <source>
        <strain evidence="1">OTU6ESPEB1</strain>
    </source>
</reference>
<evidence type="ECO:0000313" key="2">
    <source>
        <dbReference type="Proteomes" id="UP001056851"/>
    </source>
</evidence>